<evidence type="ECO:0000256" key="4">
    <source>
        <dbReference type="ARBA" id="ARBA00022692"/>
    </source>
</evidence>
<comment type="subunit">
    <text evidence="13">F-type ATPases have 2 components, F(1) - the catalytic core - and F(0) - the membrane proton channel. F(1) has five subunits: alpha(3), beta(3), gamma(1), delta(1), epsilon(1). F(0) has three main subunits: a(1), b(2) and c(10-14). The alpha and beta chains form an alternating ring which encloses part of the gamma chain. F(1) is attached to F(0) by a central stalk formed by the gamma and epsilon chains, while a peripheral stalk is formed by the delta and b chains.</text>
</comment>
<evidence type="ECO:0000313" key="15">
    <source>
        <dbReference type="EMBL" id="RXG15144.1"/>
    </source>
</evidence>
<dbReference type="GO" id="GO:0012505">
    <property type="term" value="C:endomembrane system"/>
    <property type="evidence" value="ECO:0007669"/>
    <property type="project" value="UniProtKB-SubCell"/>
</dbReference>
<protein>
    <recommendedName>
        <fullName evidence="13">ATP synthase subunit b</fullName>
    </recommendedName>
    <alternativeName>
        <fullName evidence="13">ATP synthase F(0) sector subunit b</fullName>
    </alternativeName>
    <alternativeName>
        <fullName evidence="13">ATPase subunit I</fullName>
    </alternativeName>
    <alternativeName>
        <fullName evidence="13">F-type ATPase subunit b</fullName>
        <shortName evidence="13">F-ATPase subunit b</shortName>
    </alternativeName>
</protein>
<keyword evidence="2 13" id="KW-0813">Transport</keyword>
<dbReference type="InterPro" id="IPR050059">
    <property type="entry name" value="ATP_synthase_B_chain"/>
</dbReference>
<keyword evidence="4 13" id="KW-0812">Transmembrane</keyword>
<dbReference type="HAMAP" id="MF_01398">
    <property type="entry name" value="ATP_synth_b_bprime"/>
    <property type="match status" value="1"/>
</dbReference>
<dbReference type="CDD" id="cd06503">
    <property type="entry name" value="ATP-synt_Fo_b"/>
    <property type="match status" value="1"/>
</dbReference>
<organism evidence="15 16">
    <name type="scientific">Leeuwenhoekiella aestuarii</name>
    <dbReference type="NCBI Taxonomy" id="2249426"/>
    <lineage>
        <taxon>Bacteria</taxon>
        <taxon>Pseudomonadati</taxon>
        <taxon>Bacteroidota</taxon>
        <taxon>Flavobacteriia</taxon>
        <taxon>Flavobacteriales</taxon>
        <taxon>Flavobacteriaceae</taxon>
        <taxon>Leeuwenhoekiella</taxon>
    </lineage>
</organism>
<evidence type="ECO:0000256" key="10">
    <source>
        <dbReference type="ARBA" id="ARBA00025198"/>
    </source>
</evidence>
<keyword evidence="13" id="KW-1003">Cell membrane</keyword>
<dbReference type="PANTHER" id="PTHR33445">
    <property type="entry name" value="ATP SYNTHASE SUBUNIT B', CHLOROPLASTIC"/>
    <property type="match status" value="1"/>
</dbReference>
<evidence type="ECO:0000256" key="1">
    <source>
        <dbReference type="ARBA" id="ARBA00005513"/>
    </source>
</evidence>
<dbReference type="AlphaFoldDB" id="A0A4Q0NUE1"/>
<comment type="function">
    <text evidence="10 13">F(1)F(0) ATP synthase produces ATP from ADP in the presence of a proton or sodium gradient. F-type ATPases consist of two structural domains, F(1) containing the extramembraneous catalytic core and F(0) containing the membrane proton channel, linked together by a central stalk and a peripheral stalk. During catalysis, ATP synthesis in the catalytic domain of F(1) is coupled via a rotary mechanism of the central stalk subunits to proton translocation.</text>
</comment>
<keyword evidence="8 13" id="KW-0472">Membrane</keyword>
<evidence type="ECO:0000256" key="13">
    <source>
        <dbReference type="HAMAP-Rule" id="MF_01398"/>
    </source>
</evidence>
<dbReference type="OrthoDB" id="282095at2"/>
<reference evidence="15 16" key="1">
    <citation type="submission" date="2018-07" db="EMBL/GenBank/DDBJ databases">
        <title>Leeuwenhoekiella genomics.</title>
        <authorList>
            <person name="Tahon G."/>
            <person name="Willems A."/>
        </authorList>
    </citation>
    <scope>NUCLEOTIDE SEQUENCE [LARGE SCALE GENOMIC DNA]</scope>
    <source>
        <strain evidence="15 16">R-50232</strain>
    </source>
</reference>
<keyword evidence="9 13" id="KW-0066">ATP synthesis</keyword>
<evidence type="ECO:0000256" key="9">
    <source>
        <dbReference type="ARBA" id="ARBA00023310"/>
    </source>
</evidence>
<dbReference type="Proteomes" id="UP000289821">
    <property type="component" value="Unassembled WGS sequence"/>
</dbReference>
<dbReference type="Pfam" id="PF00430">
    <property type="entry name" value="ATP-synt_B"/>
    <property type="match status" value="1"/>
</dbReference>
<evidence type="ECO:0000256" key="3">
    <source>
        <dbReference type="ARBA" id="ARBA00022547"/>
    </source>
</evidence>
<dbReference type="GO" id="GO:0005886">
    <property type="term" value="C:plasma membrane"/>
    <property type="evidence" value="ECO:0007669"/>
    <property type="project" value="UniProtKB-SubCell"/>
</dbReference>
<keyword evidence="16" id="KW-1185">Reference proteome</keyword>
<dbReference type="EMBL" id="QOVI01000003">
    <property type="protein sequence ID" value="RXG15144.1"/>
    <property type="molecule type" value="Genomic_DNA"/>
</dbReference>
<dbReference type="RefSeq" id="WP_128760752.1">
    <property type="nucleotide sequence ID" value="NZ_QOVI01000003.1"/>
</dbReference>
<comment type="caution">
    <text evidence="15">The sequence shown here is derived from an EMBL/GenBank/DDBJ whole genome shotgun (WGS) entry which is preliminary data.</text>
</comment>
<evidence type="ECO:0000256" key="12">
    <source>
        <dbReference type="ARBA" id="ARBA00037847"/>
    </source>
</evidence>
<keyword evidence="6 13" id="KW-1133">Transmembrane helix</keyword>
<comment type="subcellular location">
    <subcellularLocation>
        <location evidence="13">Cell membrane</location>
        <topology evidence="13">Single-pass membrane protein</topology>
    </subcellularLocation>
    <subcellularLocation>
        <location evidence="12">Endomembrane system</location>
        <topology evidence="12">Single-pass membrane protein</topology>
    </subcellularLocation>
</comment>
<dbReference type="InterPro" id="IPR002146">
    <property type="entry name" value="ATP_synth_b/b'su_bac/chlpt"/>
</dbReference>
<feature type="coiled-coil region" evidence="14">
    <location>
        <begin position="31"/>
        <end position="65"/>
    </location>
</feature>
<gene>
    <name evidence="13" type="primary">atpF</name>
    <name evidence="15" type="ORF">DSM04_10331</name>
</gene>
<dbReference type="PANTHER" id="PTHR33445:SF2">
    <property type="entry name" value="ATP SYNTHASE SUBUNIT B', CHLOROPLASTIC"/>
    <property type="match status" value="1"/>
</dbReference>
<feature type="transmembrane region" description="Helical" evidence="13">
    <location>
        <begin position="6"/>
        <end position="22"/>
    </location>
</feature>
<comment type="similarity">
    <text evidence="1 13">Belongs to the ATPase B chain family.</text>
</comment>
<comment type="function">
    <text evidence="11">Component of the F(0) channel, it forms part of the peripheral stalk, linking F(1) to F(0). The b'-subunit is a diverged and duplicated form of b found in plants and photosynthetic bacteria.</text>
</comment>
<evidence type="ECO:0000313" key="16">
    <source>
        <dbReference type="Proteomes" id="UP000289821"/>
    </source>
</evidence>
<dbReference type="GO" id="GO:0045259">
    <property type="term" value="C:proton-transporting ATP synthase complex"/>
    <property type="evidence" value="ECO:0007669"/>
    <property type="project" value="UniProtKB-KW"/>
</dbReference>
<evidence type="ECO:0000256" key="7">
    <source>
        <dbReference type="ARBA" id="ARBA00023065"/>
    </source>
</evidence>
<evidence type="ECO:0000256" key="6">
    <source>
        <dbReference type="ARBA" id="ARBA00022989"/>
    </source>
</evidence>
<sequence>MKINWFTVIAQVINFLILVWLLKKFLYKPILNAVNTREKKITDELKDADAQKASAQQEKDDFKKKNTDFDTHKKNLMAAAVADAATQKEQLITAAKTQANELRTTMEKAAQEDQKNENAARAHDNQDQVFAMTRKALTAIASVSLEEHAANSFIQRLKSATEEEKKQMQDAFQSKEHVLLVRSAFALAEEQQASIKNVVKGVLNVEKTMEFKTDPQLVSGIELSTSGYKLGWNFSEYINALEEHTAEISKEKLKLQLEKKAVISN</sequence>
<dbReference type="GO" id="GO:0046933">
    <property type="term" value="F:proton-transporting ATP synthase activity, rotational mechanism"/>
    <property type="evidence" value="ECO:0007669"/>
    <property type="project" value="UniProtKB-UniRule"/>
</dbReference>
<dbReference type="InterPro" id="IPR017707">
    <property type="entry name" value="Alt_ATP_synth_F0_bsu"/>
</dbReference>
<keyword evidence="5 13" id="KW-0375">Hydrogen ion transport</keyword>
<keyword evidence="7 13" id="KW-0406">Ion transport</keyword>
<evidence type="ECO:0000256" key="2">
    <source>
        <dbReference type="ARBA" id="ARBA00022448"/>
    </source>
</evidence>
<dbReference type="NCBIfam" id="TIGR03321">
    <property type="entry name" value="alt_F1F0_F0_B"/>
    <property type="match status" value="1"/>
</dbReference>
<evidence type="ECO:0000256" key="14">
    <source>
        <dbReference type="SAM" id="Coils"/>
    </source>
</evidence>
<proteinExistence type="inferred from homology"/>
<dbReference type="GO" id="GO:0046961">
    <property type="term" value="F:proton-transporting ATPase activity, rotational mechanism"/>
    <property type="evidence" value="ECO:0007669"/>
    <property type="project" value="TreeGrafter"/>
</dbReference>
<keyword evidence="3 13" id="KW-0138">CF(0)</keyword>
<accession>A0A4Q0NUE1</accession>
<evidence type="ECO:0000256" key="5">
    <source>
        <dbReference type="ARBA" id="ARBA00022781"/>
    </source>
</evidence>
<name>A0A4Q0NUE1_9FLAO</name>
<keyword evidence="14" id="KW-0175">Coiled coil</keyword>
<evidence type="ECO:0000256" key="11">
    <source>
        <dbReference type="ARBA" id="ARBA00025614"/>
    </source>
</evidence>
<evidence type="ECO:0000256" key="8">
    <source>
        <dbReference type="ARBA" id="ARBA00023136"/>
    </source>
</evidence>